<evidence type="ECO:0000313" key="6">
    <source>
        <dbReference type="Proteomes" id="UP000076584"/>
    </source>
</evidence>
<keyword evidence="4" id="KW-0443">Lipid metabolism</keyword>
<keyword evidence="3" id="KW-0442">Lipid degradation</keyword>
<sequence>MAAVIPGPSGPYSVALKTHTFVDEKRWDPFAPADQPEKRRLLMSVFVPIKKEVKCTVETVPYIPPLTATVIGQMTKQLGLPDTVFQGLEIEFCGTGTTCASKTEYPLIVFSNGRAAVRSGYSVRARSFASYGVTYVQDPTNNDEDYINLLVKTRQEDLTFIVDQFTNSSVADPLLAGTFAAIDFTRIVAAGHSFGGATAVATAYTDDHVLGCLNYDGHIIGDVVTKGTAKPVVFVGTPTTDEYTPSWAVAWPNLRGPSLRLSVEGTTHIAYFDAPLLPTVQMLPVEFEAVKHATLGTIDGNRLGEIMTELLRKTLGFVLKGENDGLCNVEAIGPGINKLKEKGFACA</sequence>
<dbReference type="InterPro" id="IPR029058">
    <property type="entry name" value="AB_hydrolase_fold"/>
</dbReference>
<proteinExistence type="predicted"/>
<dbReference type="STRING" id="1573173.A0A161W3T2"/>
<evidence type="ECO:0000256" key="3">
    <source>
        <dbReference type="ARBA" id="ARBA00022963"/>
    </source>
</evidence>
<dbReference type="Gene3D" id="3.40.50.1820">
    <property type="entry name" value="alpha/beta hydrolase"/>
    <property type="match status" value="1"/>
</dbReference>
<dbReference type="GO" id="GO:0003847">
    <property type="term" value="F:1-alkyl-2-acetylglycerophosphocholine esterase activity"/>
    <property type="evidence" value="ECO:0007669"/>
    <property type="project" value="UniProtKB-EC"/>
</dbReference>
<organism evidence="5 6">
    <name type="scientific">Colletotrichum incanum</name>
    <name type="common">Soybean anthracnose fungus</name>
    <dbReference type="NCBI Taxonomy" id="1573173"/>
    <lineage>
        <taxon>Eukaryota</taxon>
        <taxon>Fungi</taxon>
        <taxon>Dikarya</taxon>
        <taxon>Ascomycota</taxon>
        <taxon>Pezizomycotina</taxon>
        <taxon>Sordariomycetes</taxon>
        <taxon>Hypocreomycetidae</taxon>
        <taxon>Glomerellales</taxon>
        <taxon>Glomerellaceae</taxon>
        <taxon>Colletotrichum</taxon>
        <taxon>Colletotrichum spaethianum species complex</taxon>
    </lineage>
</organism>
<evidence type="ECO:0000256" key="1">
    <source>
        <dbReference type="ARBA" id="ARBA00013201"/>
    </source>
</evidence>
<keyword evidence="6" id="KW-1185">Reference proteome</keyword>
<reference evidence="5 6" key="1">
    <citation type="submission" date="2015-06" db="EMBL/GenBank/DDBJ databases">
        <title>Survival trade-offs in plant roots during colonization by closely related pathogenic and mutualistic fungi.</title>
        <authorList>
            <person name="Hacquard S."/>
            <person name="Kracher B."/>
            <person name="Hiruma K."/>
            <person name="Weinman A."/>
            <person name="Muench P."/>
            <person name="Garrido Oter R."/>
            <person name="Ver Loren van Themaat E."/>
            <person name="Dallerey J.-F."/>
            <person name="Damm U."/>
            <person name="Henrissat B."/>
            <person name="Lespinet O."/>
            <person name="Thon M."/>
            <person name="Kemen E."/>
            <person name="McHardy A.C."/>
            <person name="Schulze-Lefert P."/>
            <person name="O'Connell R.J."/>
        </authorList>
    </citation>
    <scope>NUCLEOTIDE SEQUENCE [LARGE SCALE GENOMIC DNA]</scope>
    <source>
        <strain evidence="5 6">MAFF 238704</strain>
    </source>
</reference>
<evidence type="ECO:0000256" key="4">
    <source>
        <dbReference type="ARBA" id="ARBA00023098"/>
    </source>
</evidence>
<dbReference type="AlphaFoldDB" id="A0A161W3T2"/>
<dbReference type="SUPFAM" id="SSF53474">
    <property type="entry name" value="alpha/beta-Hydrolases"/>
    <property type="match status" value="1"/>
</dbReference>
<comment type="caution">
    <text evidence="5">The sequence shown here is derived from an EMBL/GenBank/DDBJ whole genome shotgun (WGS) entry which is preliminary data.</text>
</comment>
<name>A0A161W3T2_COLIC</name>
<keyword evidence="2" id="KW-0378">Hydrolase</keyword>
<evidence type="ECO:0000313" key="5">
    <source>
        <dbReference type="EMBL" id="KZL81725.1"/>
    </source>
</evidence>
<evidence type="ECO:0000256" key="2">
    <source>
        <dbReference type="ARBA" id="ARBA00022801"/>
    </source>
</evidence>
<dbReference type="GO" id="GO:0016042">
    <property type="term" value="P:lipid catabolic process"/>
    <property type="evidence" value="ECO:0007669"/>
    <property type="project" value="UniProtKB-KW"/>
</dbReference>
<dbReference type="Pfam" id="PF03403">
    <property type="entry name" value="PAF-AH_p_II"/>
    <property type="match status" value="2"/>
</dbReference>
<dbReference type="Proteomes" id="UP000076584">
    <property type="component" value="Unassembled WGS sequence"/>
</dbReference>
<dbReference type="EMBL" id="LFIW01001599">
    <property type="protein sequence ID" value="KZL81725.1"/>
    <property type="molecule type" value="Genomic_DNA"/>
</dbReference>
<dbReference type="PANTHER" id="PTHR10272">
    <property type="entry name" value="PLATELET-ACTIVATING FACTOR ACETYLHYDROLASE"/>
    <property type="match status" value="1"/>
</dbReference>
<dbReference type="EC" id="3.1.1.47" evidence="1"/>
<dbReference type="PANTHER" id="PTHR10272:SF14">
    <property type="entry name" value="PAF ACETYLHYDROLASE FAMILY PROTEIN"/>
    <property type="match status" value="1"/>
</dbReference>
<gene>
    <name evidence="5" type="ORF">CI238_08572</name>
</gene>
<accession>A0A161W3T2</accession>
<protein>
    <recommendedName>
        <fullName evidence="1">1-alkyl-2-acetylglycerophosphocholine esterase</fullName>
        <ecNumber evidence="1">3.1.1.47</ecNumber>
    </recommendedName>
</protein>